<dbReference type="Gene3D" id="2.10.60.10">
    <property type="entry name" value="CD59"/>
    <property type="match status" value="1"/>
</dbReference>
<evidence type="ECO:0000256" key="1">
    <source>
        <dbReference type="SAM" id="SignalP"/>
    </source>
</evidence>
<dbReference type="AlphaFoldDB" id="A0A3B4Y9X0"/>
<dbReference type="Proteomes" id="UP000261360">
    <property type="component" value="Unplaced"/>
</dbReference>
<name>A0A3B4Y9X0_SERLL</name>
<dbReference type="GeneTree" id="ENSGT01150000287041"/>
<organism evidence="2 3">
    <name type="scientific">Seriola lalandi dorsalis</name>
    <dbReference type="NCBI Taxonomy" id="1841481"/>
    <lineage>
        <taxon>Eukaryota</taxon>
        <taxon>Metazoa</taxon>
        <taxon>Chordata</taxon>
        <taxon>Craniata</taxon>
        <taxon>Vertebrata</taxon>
        <taxon>Euteleostomi</taxon>
        <taxon>Actinopterygii</taxon>
        <taxon>Neopterygii</taxon>
        <taxon>Teleostei</taxon>
        <taxon>Neoteleostei</taxon>
        <taxon>Acanthomorphata</taxon>
        <taxon>Carangaria</taxon>
        <taxon>Carangiformes</taxon>
        <taxon>Carangidae</taxon>
        <taxon>Seriola</taxon>
    </lineage>
</organism>
<evidence type="ECO:0008006" key="4">
    <source>
        <dbReference type="Google" id="ProtNLM"/>
    </source>
</evidence>
<evidence type="ECO:0000313" key="2">
    <source>
        <dbReference type="Ensembl" id="ENSSLDP00000024763.1"/>
    </source>
</evidence>
<protein>
    <recommendedName>
        <fullName evidence="4">UPAR/Ly6 domain-containing protein</fullName>
    </recommendedName>
</protein>
<reference evidence="2" key="1">
    <citation type="submission" date="2025-08" db="UniProtKB">
        <authorList>
            <consortium name="Ensembl"/>
        </authorList>
    </citation>
    <scope>IDENTIFICATION</scope>
</reference>
<dbReference type="Ensembl" id="ENSSLDT00000025542.1">
    <property type="protein sequence ID" value="ENSSLDP00000024763.1"/>
    <property type="gene ID" value="ENSSLDG00000019295.1"/>
</dbReference>
<feature type="chain" id="PRO_5017197555" description="UPAR/Ly6 domain-containing protein" evidence="1">
    <location>
        <begin position="20"/>
        <end position="88"/>
    </location>
</feature>
<sequence>MKTVILTLLVVLVVSNSEALRCYCGGLRHCSGSVETCSGSNQVCAGVIIQAGSIVNYFKGCYKSDDCERLNNPPTTTSRCCRTDLCNR</sequence>
<feature type="signal peptide" evidence="1">
    <location>
        <begin position="1"/>
        <end position="19"/>
    </location>
</feature>
<dbReference type="InterPro" id="IPR045860">
    <property type="entry name" value="Snake_toxin-like_sf"/>
</dbReference>
<keyword evidence="3" id="KW-1185">Reference proteome</keyword>
<evidence type="ECO:0000313" key="3">
    <source>
        <dbReference type="Proteomes" id="UP000261360"/>
    </source>
</evidence>
<dbReference type="SUPFAM" id="SSF57302">
    <property type="entry name" value="Snake toxin-like"/>
    <property type="match status" value="1"/>
</dbReference>
<reference evidence="2" key="2">
    <citation type="submission" date="2025-09" db="UniProtKB">
        <authorList>
            <consortium name="Ensembl"/>
        </authorList>
    </citation>
    <scope>IDENTIFICATION</scope>
</reference>
<proteinExistence type="predicted"/>
<keyword evidence="1" id="KW-0732">Signal</keyword>
<accession>A0A3B4Y9X0</accession>